<comment type="caution">
    <text evidence="2">The sequence shown here is derived from an EMBL/GenBank/DDBJ whole genome shotgun (WGS) entry which is preliminary data.</text>
</comment>
<name>A0ABT9FTT7_9BACL</name>
<gene>
    <name evidence="2" type="ORF">OIN60_15065</name>
</gene>
<feature type="transmembrane region" description="Helical" evidence="1">
    <location>
        <begin position="65"/>
        <end position="87"/>
    </location>
</feature>
<proteinExistence type="predicted"/>
<dbReference type="Pfam" id="PF18910">
    <property type="entry name" value="DUF5665"/>
    <property type="match status" value="1"/>
</dbReference>
<dbReference type="InterPro" id="IPR043723">
    <property type="entry name" value="DUF5665"/>
</dbReference>
<accession>A0ABT9FTT7</accession>
<keyword evidence="1" id="KW-0472">Membrane</keyword>
<evidence type="ECO:0000313" key="2">
    <source>
        <dbReference type="EMBL" id="MDP4098079.1"/>
    </source>
</evidence>
<sequence>MSKISEERMPAYEVDEHPFELRHEVKRLNTRLDQLADTLEKSQFRDIIENYSNPKKRIISNLTAGIARGLGLSLGTILIIALLGWLLSLLVQLNLPGIGSFLAELLKYVDAARNS</sequence>
<keyword evidence="1" id="KW-1133">Transmembrane helix</keyword>
<evidence type="ECO:0000313" key="3">
    <source>
        <dbReference type="Proteomes" id="UP001241848"/>
    </source>
</evidence>
<keyword evidence="3" id="KW-1185">Reference proteome</keyword>
<evidence type="ECO:0000256" key="1">
    <source>
        <dbReference type="SAM" id="Phobius"/>
    </source>
</evidence>
<protein>
    <submittedName>
        <fullName evidence="2">DUF5665 domain-containing protein</fullName>
    </submittedName>
</protein>
<dbReference type="Proteomes" id="UP001241848">
    <property type="component" value="Unassembled WGS sequence"/>
</dbReference>
<keyword evidence="1" id="KW-0812">Transmembrane</keyword>
<dbReference type="EMBL" id="JAPCKK010000017">
    <property type="protein sequence ID" value="MDP4098079.1"/>
    <property type="molecule type" value="Genomic_DNA"/>
</dbReference>
<organism evidence="2 3">
    <name type="scientific">Paenibacillus zeirhizosphaerae</name>
    <dbReference type="NCBI Taxonomy" id="2987519"/>
    <lineage>
        <taxon>Bacteria</taxon>
        <taxon>Bacillati</taxon>
        <taxon>Bacillota</taxon>
        <taxon>Bacilli</taxon>
        <taxon>Bacillales</taxon>
        <taxon>Paenibacillaceae</taxon>
        <taxon>Paenibacillus</taxon>
    </lineage>
</organism>
<dbReference type="RefSeq" id="WP_305755694.1">
    <property type="nucleotide sequence ID" value="NZ_JAPCKK010000017.1"/>
</dbReference>
<reference evidence="2 3" key="1">
    <citation type="submission" date="2022-10" db="EMBL/GenBank/DDBJ databases">
        <title>Paenibacillus description and whole genome data of maize root bacterial community.</title>
        <authorList>
            <person name="Marton D."/>
            <person name="Farkas M."/>
            <person name="Cserhati M."/>
        </authorList>
    </citation>
    <scope>NUCLEOTIDE SEQUENCE [LARGE SCALE GENOMIC DNA]</scope>
    <source>
        <strain evidence="2 3">P96</strain>
    </source>
</reference>